<gene>
    <name evidence="9" type="ORF">LX15_000101</name>
</gene>
<evidence type="ECO:0000256" key="5">
    <source>
        <dbReference type="ARBA" id="ARBA00022833"/>
    </source>
</evidence>
<feature type="transmembrane region" description="Helical" evidence="7">
    <location>
        <begin position="376"/>
        <end position="398"/>
    </location>
</feature>
<comment type="cofactor">
    <cofactor evidence="1">
        <name>Zn(2+)</name>
        <dbReference type="ChEBI" id="CHEBI:29105"/>
    </cofactor>
</comment>
<comment type="caution">
    <text evidence="9">The sequence shown here is derived from an EMBL/GenBank/DDBJ whole genome shotgun (WGS) entry which is preliminary data.</text>
</comment>
<dbReference type="Gene3D" id="3.30.2010.10">
    <property type="entry name" value="Metalloproteases ('zincins'), catalytic domain"/>
    <property type="match status" value="1"/>
</dbReference>
<feature type="transmembrane region" description="Helical" evidence="7">
    <location>
        <begin position="405"/>
        <end position="422"/>
    </location>
</feature>
<organism evidence="9 10">
    <name type="scientific">Streptoalloteichus tenebrarius (strain ATCC 17920 / DSM 40477 / JCM 4838 / CBS 697.72 / NBRC 16177 / NCIMB 11028 / NRRL B-12390 / A12253. 1 / ISP 5477)</name>
    <name type="common">Streptomyces tenebrarius</name>
    <dbReference type="NCBI Taxonomy" id="1933"/>
    <lineage>
        <taxon>Bacteria</taxon>
        <taxon>Bacillati</taxon>
        <taxon>Actinomycetota</taxon>
        <taxon>Actinomycetes</taxon>
        <taxon>Pseudonocardiales</taxon>
        <taxon>Pseudonocardiaceae</taxon>
        <taxon>Streptoalloteichus</taxon>
    </lineage>
</organism>
<dbReference type="EMBL" id="JAMTCP010000001">
    <property type="protein sequence ID" value="MCP2256418.1"/>
    <property type="molecule type" value="Genomic_DNA"/>
</dbReference>
<name>A0ABT1HLN7_STRSD</name>
<evidence type="ECO:0000256" key="3">
    <source>
        <dbReference type="ARBA" id="ARBA00022723"/>
    </source>
</evidence>
<feature type="transmembrane region" description="Helical" evidence="7">
    <location>
        <begin position="571"/>
        <end position="590"/>
    </location>
</feature>
<evidence type="ECO:0000313" key="10">
    <source>
        <dbReference type="Proteomes" id="UP001205311"/>
    </source>
</evidence>
<keyword evidence="5" id="KW-0862">Zinc</keyword>
<feature type="transmembrane region" description="Helical" evidence="7">
    <location>
        <begin position="260"/>
        <end position="277"/>
    </location>
</feature>
<feature type="transmembrane region" description="Helical" evidence="7">
    <location>
        <begin position="544"/>
        <end position="564"/>
    </location>
</feature>
<feature type="transmembrane region" description="Helical" evidence="7">
    <location>
        <begin position="339"/>
        <end position="356"/>
    </location>
</feature>
<feature type="transmembrane region" description="Helical" evidence="7">
    <location>
        <begin position="637"/>
        <end position="658"/>
    </location>
</feature>
<keyword evidence="7" id="KW-0472">Membrane</keyword>
<evidence type="ECO:0000256" key="4">
    <source>
        <dbReference type="ARBA" id="ARBA00022801"/>
    </source>
</evidence>
<evidence type="ECO:0000256" key="7">
    <source>
        <dbReference type="SAM" id="Phobius"/>
    </source>
</evidence>
<evidence type="ECO:0000259" key="8">
    <source>
        <dbReference type="Pfam" id="PF01435"/>
    </source>
</evidence>
<feature type="transmembrane region" description="Helical" evidence="7">
    <location>
        <begin position="434"/>
        <end position="459"/>
    </location>
</feature>
<feature type="transmembrane region" description="Helical" evidence="7">
    <location>
        <begin position="471"/>
        <end position="496"/>
    </location>
</feature>
<keyword evidence="3" id="KW-0479">Metal-binding</keyword>
<feature type="transmembrane region" description="Helical" evidence="7">
    <location>
        <begin position="220"/>
        <end position="240"/>
    </location>
</feature>
<dbReference type="Proteomes" id="UP001205311">
    <property type="component" value="Unassembled WGS sequence"/>
</dbReference>
<keyword evidence="4" id="KW-0378">Hydrolase</keyword>
<accession>A0ABT1HLN7</accession>
<dbReference type="InterPro" id="IPR001915">
    <property type="entry name" value="Peptidase_M48"/>
</dbReference>
<feature type="domain" description="Peptidase M48" evidence="8">
    <location>
        <begin position="144"/>
        <end position="327"/>
    </location>
</feature>
<evidence type="ECO:0000313" key="9">
    <source>
        <dbReference type="EMBL" id="MCP2256418.1"/>
    </source>
</evidence>
<dbReference type="Pfam" id="PF01435">
    <property type="entry name" value="Peptidase_M48"/>
    <property type="match status" value="1"/>
</dbReference>
<keyword evidence="10" id="KW-1185">Reference proteome</keyword>
<sequence length="885" mass="94113">MRAGGDPAEHLLRLPTGTTLRFLVLLLLALATAALAHSTASPPAARFADEITRCEILNAPPASTGLDGYATYAEAAVADAGFRECVRPITLRISGYVATGVGSLLLLATALYWLRPVWIIWRRRLVPLPGAPEFDVIRAELADLTARSGLGRRPPVFLIDPFHGRRTGFVFGRGRRPLVCLSGGLLALHGRDRAAFRAIVRHELAHVRNRDVAITGWTIAVWRAFLVTAALPFAVALSGIEVSEDLTVGRPSLDRLADPDVWWISLRLALLAALVYLSRNAILRARELEADLRAGPEGMTVHSGATRDPWWRRWISHHPPASVRRRVVEDPVWWARPRFGALAATGVVIGLVVGHGDQATWILITTRARLVDTLPRIVVSALLAGALGLVVWQAALFARRGRGRLVAHVLPGTALAVGVVLGREAELNRDPFVLSSATALVGSAVFVVVVAAVGAWMVCCARNWLREDGGVHPVAVVVVTAAGALVLYCWASWMFLRGWPTLFGLTNWMDRQTIASSGAVFGSVETIAALMTDSALANVQSKSALAQASVVVLWLLPLLGARIPRRRSARVGLLVGGVSGLVGFVLTVILRMFPPTASSAVSPEAVRSAWWAFLLAFAVLAQVVAAALAGRSAPSTALMAAYATIAPALVLIVLSVTVCGCLPGDGLPDAVCLRPPGWLFLAAHLGLLAIAVPMTGTLGALLGMALRAVRQPSITPEQEQNRTRHRAALPLLAGTLAMAAGVASAKHLDAEDNAPPAVMTQPTPTTKLPRPSSPFEAAYFVAVWYTGGGKTHMDQVRNTVRAFISSPSENTCSAMGTATRQAMAFARAPDDTAQRTWHAALQAANRAGGQCGTGRWNDAAGSALTADEHLDQLVLDLARALTIPK</sequence>
<keyword evidence="7" id="KW-1133">Transmembrane helix</keyword>
<feature type="transmembrane region" description="Helical" evidence="7">
    <location>
        <begin position="610"/>
        <end position="630"/>
    </location>
</feature>
<feature type="transmembrane region" description="Helical" evidence="7">
    <location>
        <begin position="93"/>
        <end position="114"/>
    </location>
</feature>
<keyword evidence="2" id="KW-0645">Protease</keyword>
<dbReference type="RefSeq" id="WP_253667420.1">
    <property type="nucleotide sequence ID" value="NZ_JAMTCP010000001.1"/>
</dbReference>
<keyword evidence="6" id="KW-0482">Metalloprotease</keyword>
<keyword evidence="7" id="KW-0812">Transmembrane</keyword>
<protein>
    <submittedName>
        <fullName evidence="9">Peptidase family M48</fullName>
    </submittedName>
</protein>
<reference evidence="9 10" key="1">
    <citation type="submission" date="2022-06" db="EMBL/GenBank/DDBJ databases">
        <title>Genomic Encyclopedia of Archaeal and Bacterial Type Strains, Phase II (KMG-II): from individual species to whole genera.</title>
        <authorList>
            <person name="Goeker M."/>
        </authorList>
    </citation>
    <scope>NUCLEOTIDE SEQUENCE [LARGE SCALE GENOMIC DNA]</scope>
    <source>
        <strain evidence="9 10">DSM 40477</strain>
    </source>
</reference>
<evidence type="ECO:0000256" key="6">
    <source>
        <dbReference type="ARBA" id="ARBA00023049"/>
    </source>
</evidence>
<proteinExistence type="predicted"/>
<evidence type="ECO:0000256" key="2">
    <source>
        <dbReference type="ARBA" id="ARBA00022670"/>
    </source>
</evidence>
<evidence type="ECO:0000256" key="1">
    <source>
        <dbReference type="ARBA" id="ARBA00001947"/>
    </source>
</evidence>
<feature type="transmembrane region" description="Helical" evidence="7">
    <location>
        <begin position="678"/>
        <end position="706"/>
    </location>
</feature>